<dbReference type="PANTHER" id="PTHR47505:SF1">
    <property type="entry name" value="DNA UTILIZATION PROTEIN YHGH"/>
    <property type="match status" value="1"/>
</dbReference>
<dbReference type="RefSeq" id="WP_168088348.1">
    <property type="nucleotide sequence ID" value="NZ_BHZH01000278.1"/>
</dbReference>
<evidence type="ECO:0000313" key="4">
    <source>
        <dbReference type="Proteomes" id="UP000727056"/>
    </source>
</evidence>
<protein>
    <submittedName>
        <fullName evidence="3">ComF family protein</fullName>
    </submittedName>
</protein>
<evidence type="ECO:0000259" key="2">
    <source>
        <dbReference type="Pfam" id="PF00156"/>
    </source>
</evidence>
<dbReference type="SUPFAM" id="SSF53271">
    <property type="entry name" value="PRTase-like"/>
    <property type="match status" value="1"/>
</dbReference>
<dbReference type="EMBL" id="JAAVJC010000079">
    <property type="protein sequence ID" value="NJQ15578.1"/>
    <property type="molecule type" value="Genomic_DNA"/>
</dbReference>
<keyword evidence="4" id="KW-1185">Reference proteome</keyword>
<dbReference type="InterPro" id="IPR051910">
    <property type="entry name" value="ComF/GntX_DNA_util-trans"/>
</dbReference>
<dbReference type="InterPro" id="IPR029057">
    <property type="entry name" value="PRTase-like"/>
</dbReference>
<dbReference type="Proteomes" id="UP000727056">
    <property type="component" value="Unassembled WGS sequence"/>
</dbReference>
<comment type="caution">
    <text evidence="3">The sequence shown here is derived from an EMBL/GenBank/DDBJ whole genome shotgun (WGS) entry which is preliminary data.</text>
</comment>
<sequence>MRGSWQELAALVAPAVCAGCEGEGGPLCGRCADALVSLRPAHVRPAPAGVPLALWSGGGYGGVLRGALLAHKERGALPLSRPLGAVLAAAVDAALAQCGPAVRDGPVLLVPAPSARSALARRGHDPLRRVCCAAARRLRSRGRRVGVAPLLRHRRAVADQVGLDAGGRRANLDHALAAAPPGRRPGRVVVVDDVLTTGATLAESCRALGAAGAAPVAAAVIAAPWRYPIGGTRR</sequence>
<comment type="similarity">
    <text evidence="1">Belongs to the ComF/GntX family.</text>
</comment>
<evidence type="ECO:0000313" key="3">
    <source>
        <dbReference type="EMBL" id="NJQ15578.1"/>
    </source>
</evidence>
<dbReference type="PANTHER" id="PTHR47505">
    <property type="entry name" value="DNA UTILIZATION PROTEIN YHGH"/>
    <property type="match status" value="1"/>
</dbReference>
<accession>A0ABX1C901</accession>
<reference evidence="3 4" key="1">
    <citation type="submission" date="2020-03" db="EMBL/GenBank/DDBJ databases">
        <title>Draft genome of Streptomyces sp. ventii, isolated from the Axial Seamount in the Pacific Ocean, and resequencing of the two type strains Streptomyces lonarensis strain NCL 716 and Streptomyces bohaiensis strain 11A07.</title>
        <authorList>
            <person name="Loughran R.M."/>
            <person name="Pfannmuller K.M."/>
            <person name="Wasson B.J."/>
            <person name="Deadmond M.C."/>
            <person name="Paddock B.E."/>
            <person name="Koyack M.J."/>
            <person name="Gallegos D.A."/>
            <person name="Mitchell E.A."/>
            <person name="Ushijima B."/>
            <person name="Saw J.H."/>
            <person name="Mcphail K.L."/>
            <person name="Videau P."/>
        </authorList>
    </citation>
    <scope>NUCLEOTIDE SEQUENCE [LARGE SCALE GENOMIC DNA]</scope>
    <source>
        <strain evidence="3 4">11A07</strain>
    </source>
</reference>
<proteinExistence type="inferred from homology"/>
<gene>
    <name evidence="3" type="ORF">HCN52_11615</name>
</gene>
<dbReference type="InterPro" id="IPR000836">
    <property type="entry name" value="PRTase_dom"/>
</dbReference>
<dbReference type="Pfam" id="PF00156">
    <property type="entry name" value="Pribosyltran"/>
    <property type="match status" value="1"/>
</dbReference>
<evidence type="ECO:0000256" key="1">
    <source>
        <dbReference type="ARBA" id="ARBA00008007"/>
    </source>
</evidence>
<name>A0ABX1C901_9ACTN</name>
<dbReference type="Gene3D" id="3.40.50.2020">
    <property type="match status" value="1"/>
</dbReference>
<feature type="domain" description="Phosphoribosyltransferase" evidence="2">
    <location>
        <begin position="182"/>
        <end position="223"/>
    </location>
</feature>
<organism evidence="3 4">
    <name type="scientific">Streptomyces bohaiensis</name>
    <dbReference type="NCBI Taxonomy" id="1431344"/>
    <lineage>
        <taxon>Bacteria</taxon>
        <taxon>Bacillati</taxon>
        <taxon>Actinomycetota</taxon>
        <taxon>Actinomycetes</taxon>
        <taxon>Kitasatosporales</taxon>
        <taxon>Streptomycetaceae</taxon>
        <taxon>Streptomyces</taxon>
    </lineage>
</organism>